<feature type="transmembrane region" description="Helical" evidence="1">
    <location>
        <begin position="287"/>
        <end position="313"/>
    </location>
</feature>
<sequence length="417" mass="41808">MAETGLAAKRGRLAWPAFGGVLTGLLGWATLVLVARSGGPSAYADFAVLWGVFFGVGGAYAGLQQEVMRSATRAAGAEGCSGLVPRAVLVGAPLSLLVLAFAWSLPDQTQLDPTAALGLMTGLLGLCVLTALAGVLGARGAWGTLAALLIADAALRGLGVAAAVMLGDGSDSALAWGIGAATFAWLPLSLSRHVRGAWSAEGTDKFGGLAVRGAAAMLASGSAALLVTGLPLLLALQTRQGLDERAGVLLAALVLVRSPVLVIVYGYRPVLMGMLLTGGGVTTVWRWWRVSLVVGGAAVAGAAFVGPTAIQVILGPDFSTSRFDVALLAAGAVSLVMLVLSGLALVADDRHAMATMGWLVALCATVLVLAWAPSAGTGLLLASSSGPTAGVAVHALALRRGGQSSPSENADSRSCLE</sequence>
<reference evidence="2 3" key="1">
    <citation type="submission" date="2020-07" db="EMBL/GenBank/DDBJ databases">
        <title>Sequencing the genomes of 1000 actinobacteria strains.</title>
        <authorList>
            <person name="Klenk H.-P."/>
        </authorList>
    </citation>
    <scope>NUCLEOTIDE SEQUENCE [LARGE SCALE GENOMIC DNA]</scope>
    <source>
        <strain evidence="2 3">DSM 21349</strain>
    </source>
</reference>
<evidence type="ECO:0000256" key="1">
    <source>
        <dbReference type="SAM" id="Phobius"/>
    </source>
</evidence>
<keyword evidence="1" id="KW-0472">Membrane</keyword>
<keyword evidence="3" id="KW-1185">Reference proteome</keyword>
<evidence type="ECO:0000313" key="2">
    <source>
        <dbReference type="EMBL" id="MBA8803988.1"/>
    </source>
</evidence>
<feature type="transmembrane region" description="Helical" evidence="1">
    <location>
        <begin position="248"/>
        <end position="267"/>
    </location>
</feature>
<feature type="transmembrane region" description="Helical" evidence="1">
    <location>
        <begin position="13"/>
        <end position="35"/>
    </location>
</feature>
<keyword evidence="1" id="KW-0812">Transmembrane</keyword>
<feature type="transmembrane region" description="Helical" evidence="1">
    <location>
        <begin position="83"/>
        <end position="103"/>
    </location>
</feature>
<protein>
    <submittedName>
        <fullName evidence="2">O-antigen/teichoic acid export membrane protein</fullName>
    </submittedName>
</protein>
<proteinExistence type="predicted"/>
<dbReference type="Proteomes" id="UP000580910">
    <property type="component" value="Unassembled WGS sequence"/>
</dbReference>
<gene>
    <name evidence="2" type="ORF">FB382_002279</name>
</gene>
<accession>A0A7W3J0E0</accession>
<feature type="transmembrane region" description="Helical" evidence="1">
    <location>
        <begin position="115"/>
        <end position="136"/>
    </location>
</feature>
<comment type="caution">
    <text evidence="2">The sequence shown here is derived from an EMBL/GenBank/DDBJ whole genome shotgun (WGS) entry which is preliminary data.</text>
</comment>
<dbReference type="AlphaFoldDB" id="A0A7W3J0E0"/>
<dbReference type="EMBL" id="JACGXA010000001">
    <property type="protein sequence ID" value="MBA8803988.1"/>
    <property type="molecule type" value="Genomic_DNA"/>
</dbReference>
<organism evidence="2 3">
    <name type="scientific">Nocardioides ginsengisegetis</name>
    <dbReference type="NCBI Taxonomy" id="661491"/>
    <lineage>
        <taxon>Bacteria</taxon>
        <taxon>Bacillati</taxon>
        <taxon>Actinomycetota</taxon>
        <taxon>Actinomycetes</taxon>
        <taxon>Propionibacteriales</taxon>
        <taxon>Nocardioidaceae</taxon>
        <taxon>Nocardioides</taxon>
    </lineage>
</organism>
<feature type="transmembrane region" description="Helical" evidence="1">
    <location>
        <begin position="352"/>
        <end position="372"/>
    </location>
</feature>
<feature type="transmembrane region" description="Helical" evidence="1">
    <location>
        <begin position="210"/>
        <end position="236"/>
    </location>
</feature>
<feature type="transmembrane region" description="Helical" evidence="1">
    <location>
        <begin position="325"/>
        <end position="346"/>
    </location>
</feature>
<feature type="transmembrane region" description="Helical" evidence="1">
    <location>
        <begin position="142"/>
        <end position="166"/>
    </location>
</feature>
<name>A0A7W3J0E0_9ACTN</name>
<keyword evidence="1" id="KW-1133">Transmembrane helix</keyword>
<feature type="transmembrane region" description="Helical" evidence="1">
    <location>
        <begin position="42"/>
        <end position="63"/>
    </location>
</feature>
<evidence type="ECO:0000313" key="3">
    <source>
        <dbReference type="Proteomes" id="UP000580910"/>
    </source>
</evidence>